<organism evidence="11">
    <name type="scientific">candidate division WWE3 bacterium</name>
    <dbReference type="NCBI Taxonomy" id="2053526"/>
    <lineage>
        <taxon>Bacteria</taxon>
        <taxon>Katanobacteria</taxon>
    </lineage>
</organism>
<reference evidence="11" key="1">
    <citation type="journal article" date="2020" name="mSystems">
        <title>Genome- and Community-Level Interaction Insights into Carbon Utilization and Element Cycling Functions of Hydrothermarchaeota in Hydrothermal Sediment.</title>
        <authorList>
            <person name="Zhou Z."/>
            <person name="Liu Y."/>
            <person name="Xu W."/>
            <person name="Pan J."/>
            <person name="Luo Z.H."/>
            <person name="Li M."/>
        </authorList>
    </citation>
    <scope>NUCLEOTIDE SEQUENCE [LARGE SCALE GENOMIC DNA]</scope>
    <source>
        <strain evidence="11">HyVt-517</strain>
    </source>
</reference>
<evidence type="ECO:0000256" key="5">
    <source>
        <dbReference type="ARBA" id="ARBA00022840"/>
    </source>
</evidence>
<evidence type="ECO:0000256" key="3">
    <source>
        <dbReference type="ARBA" id="ARBA00022598"/>
    </source>
</evidence>
<comment type="caution">
    <text evidence="11">The sequence shown here is derived from an EMBL/GenBank/DDBJ whole genome shotgun (WGS) entry which is preliminary data.</text>
</comment>
<dbReference type="InterPro" id="IPR002306">
    <property type="entry name" value="Trp-tRNA-ligase"/>
</dbReference>
<keyword evidence="7 10" id="KW-0030">Aminoacyl-tRNA synthetase</keyword>
<dbReference type="PROSITE" id="PS00178">
    <property type="entry name" value="AA_TRNA_LIGASE_I"/>
    <property type="match status" value="1"/>
</dbReference>
<dbReference type="Pfam" id="PF00579">
    <property type="entry name" value="tRNA-synt_1b"/>
    <property type="match status" value="1"/>
</dbReference>
<evidence type="ECO:0000256" key="4">
    <source>
        <dbReference type="ARBA" id="ARBA00022741"/>
    </source>
</evidence>
<dbReference type="PANTHER" id="PTHR43766">
    <property type="entry name" value="TRYPTOPHAN--TRNA LIGASE, MITOCHONDRIAL"/>
    <property type="match status" value="1"/>
</dbReference>
<feature type="non-terminal residue" evidence="11">
    <location>
        <position position="1"/>
    </location>
</feature>
<accession>A0A7V5J0M9</accession>
<evidence type="ECO:0000256" key="6">
    <source>
        <dbReference type="ARBA" id="ARBA00022917"/>
    </source>
</evidence>
<name>A0A7V5J0M9_UNCKA</name>
<evidence type="ECO:0000256" key="8">
    <source>
        <dbReference type="ARBA" id="ARBA00049929"/>
    </source>
</evidence>
<dbReference type="EMBL" id="DRNS01000061">
    <property type="protein sequence ID" value="HHH14228.1"/>
    <property type="molecule type" value="Genomic_DNA"/>
</dbReference>
<dbReference type="GO" id="GO:0005829">
    <property type="term" value="C:cytosol"/>
    <property type="evidence" value="ECO:0007669"/>
    <property type="project" value="TreeGrafter"/>
</dbReference>
<gene>
    <name evidence="11" type="primary">trpS</name>
    <name evidence="11" type="ORF">ENJ78_00790</name>
</gene>
<sequence length="327" mass="37490">PTGPLHLGHYVGSLKQRVELQDKYDTYILIADVQALSDNFDNPEKVRRNVKELMLDYLAVGLDPNKVTFYVHSGVPATAELFVYFSNLISVEKLSHNPTLKQEIKEKKETKKEFKKSTPLGFFMYPVHQAADIMTVNAHLVPVGDDQVPVVEITRDIVKKFNKTYKTDFFNVPKARVTEISRLPGLDGNAKMSKSLGNAIYLSDSPEELRKKVFSMYTDPNRIRATDPGKVEGNLVFIYHDAFNPNKEEVEDLKERYRKGKVGDVEVKEKLYKALNEFLEPIREKRAYYASREKEVLEILSQGTEKVRNISNELVSKVKEVIGLHYF</sequence>
<evidence type="ECO:0000256" key="10">
    <source>
        <dbReference type="RuleBase" id="RU363036"/>
    </source>
</evidence>
<dbReference type="CDD" id="cd00806">
    <property type="entry name" value="TrpRS_core"/>
    <property type="match status" value="1"/>
</dbReference>
<dbReference type="Proteomes" id="UP000886106">
    <property type="component" value="Unassembled WGS sequence"/>
</dbReference>
<evidence type="ECO:0000256" key="1">
    <source>
        <dbReference type="ARBA" id="ARBA00005594"/>
    </source>
</evidence>
<keyword evidence="4 10" id="KW-0547">Nucleotide-binding</keyword>
<dbReference type="GO" id="GO:0005524">
    <property type="term" value="F:ATP binding"/>
    <property type="evidence" value="ECO:0007669"/>
    <property type="project" value="UniProtKB-KW"/>
</dbReference>
<dbReference type="InterPro" id="IPR050203">
    <property type="entry name" value="Trp-tRNA_synthetase"/>
</dbReference>
<dbReference type="InterPro" id="IPR014729">
    <property type="entry name" value="Rossmann-like_a/b/a_fold"/>
</dbReference>
<dbReference type="FunFam" id="1.10.240.10:FF:000005">
    <property type="entry name" value="Tryptophan--tRNA ligase"/>
    <property type="match status" value="1"/>
</dbReference>
<dbReference type="InterPro" id="IPR002305">
    <property type="entry name" value="aa-tRNA-synth_Ic"/>
</dbReference>
<keyword evidence="5 10" id="KW-0067">ATP-binding</keyword>
<proteinExistence type="inferred from homology"/>
<evidence type="ECO:0000256" key="7">
    <source>
        <dbReference type="ARBA" id="ARBA00023146"/>
    </source>
</evidence>
<evidence type="ECO:0000313" key="11">
    <source>
        <dbReference type="EMBL" id="HHH14228.1"/>
    </source>
</evidence>
<dbReference type="PANTHER" id="PTHR43766:SF1">
    <property type="entry name" value="TRYPTOPHAN--TRNA LIGASE, MITOCHONDRIAL"/>
    <property type="match status" value="1"/>
</dbReference>
<comment type="catalytic activity">
    <reaction evidence="8">
        <text>tRNA(Trp) + L-tryptophan + ATP = L-tryptophyl-tRNA(Trp) + AMP + diphosphate + H(+)</text>
        <dbReference type="Rhea" id="RHEA:24080"/>
        <dbReference type="Rhea" id="RHEA-COMP:9671"/>
        <dbReference type="Rhea" id="RHEA-COMP:9705"/>
        <dbReference type="ChEBI" id="CHEBI:15378"/>
        <dbReference type="ChEBI" id="CHEBI:30616"/>
        <dbReference type="ChEBI" id="CHEBI:33019"/>
        <dbReference type="ChEBI" id="CHEBI:57912"/>
        <dbReference type="ChEBI" id="CHEBI:78442"/>
        <dbReference type="ChEBI" id="CHEBI:78535"/>
        <dbReference type="ChEBI" id="CHEBI:456215"/>
        <dbReference type="EC" id="6.1.1.2"/>
    </reaction>
</comment>
<keyword evidence="3 10" id="KW-0436">Ligase</keyword>
<evidence type="ECO:0000256" key="2">
    <source>
        <dbReference type="ARBA" id="ARBA00013161"/>
    </source>
</evidence>
<dbReference type="GO" id="GO:0004830">
    <property type="term" value="F:tryptophan-tRNA ligase activity"/>
    <property type="evidence" value="ECO:0007669"/>
    <property type="project" value="UniProtKB-UniRule"/>
</dbReference>
<dbReference type="AlphaFoldDB" id="A0A7V5J0M9"/>
<dbReference type="NCBIfam" id="TIGR00233">
    <property type="entry name" value="trpS"/>
    <property type="match status" value="1"/>
</dbReference>
<dbReference type="EC" id="6.1.1.2" evidence="2 9"/>
<evidence type="ECO:0000256" key="9">
    <source>
        <dbReference type="NCBIfam" id="TIGR00233"/>
    </source>
</evidence>
<dbReference type="SUPFAM" id="SSF52374">
    <property type="entry name" value="Nucleotidylyl transferase"/>
    <property type="match status" value="1"/>
</dbReference>
<dbReference type="PRINTS" id="PR01039">
    <property type="entry name" value="TRNASYNTHTRP"/>
</dbReference>
<dbReference type="InterPro" id="IPR001412">
    <property type="entry name" value="aa-tRNA-synth_I_CS"/>
</dbReference>
<dbReference type="GO" id="GO:0006436">
    <property type="term" value="P:tryptophanyl-tRNA aminoacylation"/>
    <property type="evidence" value="ECO:0007669"/>
    <property type="project" value="UniProtKB-UniRule"/>
</dbReference>
<protein>
    <recommendedName>
        <fullName evidence="2 9">Tryptophan--tRNA ligase</fullName>
        <ecNumber evidence="2 9">6.1.1.2</ecNumber>
    </recommendedName>
</protein>
<comment type="similarity">
    <text evidence="1 10">Belongs to the class-I aminoacyl-tRNA synthetase family.</text>
</comment>
<dbReference type="Gene3D" id="1.10.240.10">
    <property type="entry name" value="Tyrosyl-Transfer RNA Synthetase"/>
    <property type="match status" value="1"/>
</dbReference>
<dbReference type="Gene3D" id="3.40.50.620">
    <property type="entry name" value="HUPs"/>
    <property type="match status" value="1"/>
</dbReference>
<keyword evidence="6 10" id="KW-0648">Protein biosynthesis</keyword>